<evidence type="ECO:0000256" key="1">
    <source>
        <dbReference type="SAM" id="MobiDB-lite"/>
    </source>
</evidence>
<evidence type="ECO:0000313" key="3">
    <source>
        <dbReference type="Proteomes" id="UP000604825"/>
    </source>
</evidence>
<dbReference type="Proteomes" id="UP000604825">
    <property type="component" value="Unassembled WGS sequence"/>
</dbReference>
<name>A0A811SHS1_9POAL</name>
<proteinExistence type="predicted"/>
<dbReference type="EMBL" id="CAJGYO010000466">
    <property type="protein sequence ID" value="CAD6342349.1"/>
    <property type="molecule type" value="Genomic_DNA"/>
</dbReference>
<comment type="caution">
    <text evidence="2">The sequence shown here is derived from an EMBL/GenBank/DDBJ whole genome shotgun (WGS) entry which is preliminary data.</text>
</comment>
<dbReference type="AlphaFoldDB" id="A0A811SHS1"/>
<feature type="compositionally biased region" description="Basic and acidic residues" evidence="1">
    <location>
        <begin position="1"/>
        <end position="16"/>
    </location>
</feature>
<accession>A0A811SHS1</accession>
<gene>
    <name evidence="2" type="ORF">NCGR_LOCUS66447</name>
</gene>
<feature type="compositionally biased region" description="Basic and acidic residues" evidence="1">
    <location>
        <begin position="142"/>
        <end position="156"/>
    </location>
</feature>
<feature type="compositionally biased region" description="Low complexity" evidence="1">
    <location>
        <begin position="73"/>
        <end position="85"/>
    </location>
</feature>
<feature type="region of interest" description="Disordered" evidence="1">
    <location>
        <begin position="1"/>
        <end position="159"/>
    </location>
</feature>
<keyword evidence="3" id="KW-1185">Reference proteome</keyword>
<feature type="compositionally biased region" description="Low complexity" evidence="1">
    <location>
        <begin position="42"/>
        <end position="55"/>
    </location>
</feature>
<reference evidence="2" key="1">
    <citation type="submission" date="2020-10" db="EMBL/GenBank/DDBJ databases">
        <authorList>
            <person name="Han B."/>
            <person name="Lu T."/>
            <person name="Zhao Q."/>
            <person name="Huang X."/>
            <person name="Zhao Y."/>
        </authorList>
    </citation>
    <scope>NUCLEOTIDE SEQUENCE</scope>
</reference>
<evidence type="ECO:0000313" key="2">
    <source>
        <dbReference type="EMBL" id="CAD6342349.1"/>
    </source>
</evidence>
<organism evidence="2 3">
    <name type="scientific">Miscanthus lutarioriparius</name>
    <dbReference type="NCBI Taxonomy" id="422564"/>
    <lineage>
        <taxon>Eukaryota</taxon>
        <taxon>Viridiplantae</taxon>
        <taxon>Streptophyta</taxon>
        <taxon>Embryophyta</taxon>
        <taxon>Tracheophyta</taxon>
        <taxon>Spermatophyta</taxon>
        <taxon>Magnoliopsida</taxon>
        <taxon>Liliopsida</taxon>
        <taxon>Poales</taxon>
        <taxon>Poaceae</taxon>
        <taxon>PACMAD clade</taxon>
        <taxon>Panicoideae</taxon>
        <taxon>Andropogonodae</taxon>
        <taxon>Andropogoneae</taxon>
        <taxon>Saccharinae</taxon>
        <taxon>Miscanthus</taxon>
    </lineage>
</organism>
<sequence length="174" mass="18690">MLTRAAAHERHGGDRERRRRRKASVEVEEEDPRQRRRRERAPASSSARGPRSSRQPPRRHVGSARPAGLLVGARYASIRPASSSAPEPPVPASGRSGSAPPHRRDGLSEHGGISGSGEEELEPGGAPVVEMGTGLAEEKDEESARLPTAEEKDEGARLPTRCKVRGRCQVACGT</sequence>
<protein>
    <submittedName>
        <fullName evidence="2">Uncharacterized protein</fullName>
    </submittedName>
</protein>